<dbReference type="OrthoDB" id="7595353at2"/>
<feature type="compositionally biased region" description="Polar residues" evidence="1">
    <location>
        <begin position="113"/>
        <end position="135"/>
    </location>
</feature>
<feature type="compositionally biased region" description="Low complexity" evidence="1">
    <location>
        <begin position="100"/>
        <end position="112"/>
    </location>
</feature>
<dbReference type="Pfam" id="PF13240">
    <property type="entry name" value="Zn_Ribbon_1"/>
    <property type="match status" value="1"/>
</dbReference>
<keyword evidence="2" id="KW-1133">Transmembrane helix</keyword>
<reference evidence="4 5" key="1">
    <citation type="submission" date="2010-08" db="EMBL/GenBank/DDBJ databases">
        <authorList>
            <consortium name="US DOE Joint Genome Institute (JGI-PGF)"/>
            <person name="Lucas S."/>
            <person name="Copeland A."/>
            <person name="Lapidus A."/>
            <person name="Cheng J.-F."/>
            <person name="Bruce D."/>
            <person name="Goodwin L."/>
            <person name="Pitluck S."/>
            <person name="Land M.L."/>
            <person name="Hauser L."/>
            <person name="Chang Y.-J."/>
            <person name="Anderson I.J."/>
            <person name="Johnson E."/>
            <person name="Mulhopadhyay B."/>
            <person name="Kyrpides N."/>
            <person name="Woyke T.J."/>
        </authorList>
    </citation>
    <scope>NUCLEOTIDE SEQUENCE [LARGE SCALE GENOMIC DNA]</scope>
    <source>
        <strain evidence="4 5">6</strain>
    </source>
</reference>
<evidence type="ECO:0000313" key="5">
    <source>
        <dbReference type="Proteomes" id="UP000005753"/>
    </source>
</evidence>
<keyword evidence="2" id="KW-0472">Membrane</keyword>
<dbReference type="InterPro" id="IPR026870">
    <property type="entry name" value="Zinc_ribbon_dom"/>
</dbReference>
<name>I5AVG8_EUBC6</name>
<reference evidence="4 5" key="2">
    <citation type="submission" date="2012-02" db="EMBL/GenBank/DDBJ databases">
        <title>Improved High-Quality Draft sequence of Eubacterium cellulosolvens 6.</title>
        <authorList>
            <consortium name="US DOE Joint Genome Institute"/>
            <person name="Lucas S."/>
            <person name="Han J."/>
            <person name="Lapidus A."/>
            <person name="Cheng J.-F."/>
            <person name="Goodwin L."/>
            <person name="Pitluck S."/>
            <person name="Peters L."/>
            <person name="Mikhailova N."/>
            <person name="Gu W."/>
            <person name="Detter J.C."/>
            <person name="Han C."/>
            <person name="Tapia R."/>
            <person name="Land M."/>
            <person name="Hauser L."/>
            <person name="Kyrpides N."/>
            <person name="Ivanova N."/>
            <person name="Pagani I."/>
            <person name="Johnson E."/>
            <person name="Mukhopadhyay B."/>
            <person name="Anderson I."/>
            <person name="Woyke T."/>
        </authorList>
    </citation>
    <scope>NUCLEOTIDE SEQUENCE [LARGE SCALE GENOMIC DNA]</scope>
    <source>
        <strain evidence="4 5">6</strain>
    </source>
</reference>
<feature type="region of interest" description="Disordered" evidence="1">
    <location>
        <begin position="93"/>
        <end position="197"/>
    </location>
</feature>
<dbReference type="AlphaFoldDB" id="I5AVG8"/>
<feature type="transmembrane region" description="Helical" evidence="2">
    <location>
        <begin position="239"/>
        <end position="257"/>
    </location>
</feature>
<keyword evidence="5" id="KW-1185">Reference proteome</keyword>
<feature type="domain" description="Zinc-ribbon" evidence="3">
    <location>
        <begin position="38"/>
        <end position="58"/>
    </location>
</feature>
<dbReference type="STRING" id="633697.EubceDRAFT1_2018"/>
<evidence type="ECO:0000256" key="2">
    <source>
        <dbReference type="SAM" id="Phobius"/>
    </source>
</evidence>
<proteinExistence type="predicted"/>
<evidence type="ECO:0000313" key="4">
    <source>
        <dbReference type="EMBL" id="EIM57791.1"/>
    </source>
</evidence>
<sequence>MSWYMWMRCIRARRENVAGDVLYIDHMENEEVTKKMRKCPYCGAETDDNAKFCSSCGKDISVSAADTESSAFDAGQNNTDIFEKKSVSLKKTDPFESRNSGAFSDASADSGSYNSDSYSTQNNNTYSGNPYSTEPNGADFYNAGQNNSGQYNGGVNNGAQYGGPYNNSPYGGAQNGNSQYGSSQYGNTPYNNGQYGGQYNNQQYGGAPYNNQYGGGQYNNAPYGGYGNAYNGSDKAMGIICYLSWIGWIIAICVGSGNQNGYRSPFLTFHLNQSLVLNLFALIGIIPILGWFWAIFVCVCWFIGLISACNGTMKEVPLLGKIRIIQ</sequence>
<evidence type="ECO:0000259" key="3">
    <source>
        <dbReference type="Pfam" id="PF13240"/>
    </source>
</evidence>
<accession>I5AVG8</accession>
<dbReference type="EMBL" id="CM001487">
    <property type="protein sequence ID" value="EIM57791.1"/>
    <property type="molecule type" value="Genomic_DNA"/>
</dbReference>
<evidence type="ECO:0000256" key="1">
    <source>
        <dbReference type="SAM" id="MobiDB-lite"/>
    </source>
</evidence>
<protein>
    <submittedName>
        <fullName evidence="4">Putative membrane protein</fullName>
    </submittedName>
</protein>
<dbReference type="eggNOG" id="COG4818">
    <property type="taxonomic scope" value="Bacteria"/>
</dbReference>
<dbReference type="HOGENOM" id="CLU_851911_0_0_9"/>
<gene>
    <name evidence="4" type="ORF">EubceDRAFT1_2018</name>
</gene>
<dbReference type="Proteomes" id="UP000005753">
    <property type="component" value="Chromosome"/>
</dbReference>
<feature type="compositionally biased region" description="Low complexity" evidence="1">
    <location>
        <begin position="184"/>
        <end position="197"/>
    </location>
</feature>
<feature type="transmembrane region" description="Helical" evidence="2">
    <location>
        <begin position="277"/>
        <end position="304"/>
    </location>
</feature>
<feature type="compositionally biased region" description="Low complexity" evidence="1">
    <location>
        <begin position="162"/>
        <end position="172"/>
    </location>
</feature>
<keyword evidence="2" id="KW-0812">Transmembrane</keyword>
<organism evidence="4 5">
    <name type="scientific">Eubacterium cellulosolvens (strain ATCC 43171 / JCM 9499 / 6)</name>
    <name type="common">Cillobacterium cellulosolvens</name>
    <dbReference type="NCBI Taxonomy" id="633697"/>
    <lineage>
        <taxon>Bacteria</taxon>
        <taxon>Bacillati</taxon>
        <taxon>Bacillota</taxon>
        <taxon>Clostridia</taxon>
        <taxon>Eubacteriales</taxon>
        <taxon>Eubacteriaceae</taxon>
        <taxon>Eubacterium</taxon>
    </lineage>
</organism>